<name>A0A379E4G9_9BACT</name>
<dbReference type="Proteomes" id="UP000255469">
    <property type="component" value="Unassembled WGS sequence"/>
</dbReference>
<sequence>MRAQTKTLLLMAAVLAAVIVYAVIPTEITMGSYRLRKITLANLSRPHIEKILPTKDSAKKVLHNQTVLFIGDSMVEGLSRRMGDYAGENGHKLYTVIWYSSSTESWGTTHTLEHYIAQYKPTYVLICLGSNELFVNDLASRAQYVRNIVKKLDGIPFVWISPSDWNGDTGINDVIQENVGAGHFFDSRNLKLKRGRDHYHPTWAAAAYWMDTAARFIASRQCANPLQLNKPNTHHKATRTKLLQPSFEGFK</sequence>
<dbReference type="CDD" id="cd00229">
    <property type="entry name" value="SGNH_hydrolase"/>
    <property type="match status" value="1"/>
</dbReference>
<proteinExistence type="predicted"/>
<accession>A0A379E4G9</accession>
<evidence type="ECO:0000313" key="1">
    <source>
        <dbReference type="EMBL" id="SUB87449.1"/>
    </source>
</evidence>
<gene>
    <name evidence="1" type="ORF">NCTC13067_01117</name>
</gene>
<dbReference type="AlphaFoldDB" id="A0A379E4G9"/>
<dbReference type="RefSeq" id="WP_013671124.1">
    <property type="nucleotide sequence ID" value="NZ_CAUVPN010000002.1"/>
</dbReference>
<protein>
    <recommendedName>
        <fullName evidence="3">SGNH/GDSL hydrolase family protein</fullName>
    </recommendedName>
</protein>
<evidence type="ECO:0000313" key="2">
    <source>
        <dbReference type="Proteomes" id="UP000255469"/>
    </source>
</evidence>
<evidence type="ECO:0008006" key="3">
    <source>
        <dbReference type="Google" id="ProtNLM"/>
    </source>
</evidence>
<dbReference type="SUPFAM" id="SSF52266">
    <property type="entry name" value="SGNH hydrolase"/>
    <property type="match status" value="1"/>
</dbReference>
<reference evidence="1 2" key="1">
    <citation type="submission" date="2018-06" db="EMBL/GenBank/DDBJ databases">
        <authorList>
            <consortium name="Pathogen Informatics"/>
            <person name="Doyle S."/>
        </authorList>
    </citation>
    <scope>NUCLEOTIDE SEQUENCE [LARGE SCALE GENOMIC DNA]</scope>
    <source>
        <strain evidence="1 2">NCTC13067</strain>
    </source>
</reference>
<dbReference type="InterPro" id="IPR036514">
    <property type="entry name" value="SGNH_hydro_sf"/>
</dbReference>
<dbReference type="Gene3D" id="3.40.50.1110">
    <property type="entry name" value="SGNH hydrolase"/>
    <property type="match status" value="1"/>
</dbReference>
<dbReference type="EMBL" id="UGTM01000001">
    <property type="protein sequence ID" value="SUB87449.1"/>
    <property type="molecule type" value="Genomic_DNA"/>
</dbReference>
<dbReference type="OMA" id="KLYTVIW"/>
<dbReference type="GO" id="GO:0016788">
    <property type="term" value="F:hydrolase activity, acting on ester bonds"/>
    <property type="evidence" value="ECO:0007669"/>
    <property type="project" value="UniProtKB-ARBA"/>
</dbReference>
<organism evidence="1 2">
    <name type="scientific">Prevotella denticola</name>
    <dbReference type="NCBI Taxonomy" id="28129"/>
    <lineage>
        <taxon>Bacteria</taxon>
        <taxon>Pseudomonadati</taxon>
        <taxon>Bacteroidota</taxon>
        <taxon>Bacteroidia</taxon>
        <taxon>Bacteroidales</taxon>
        <taxon>Prevotellaceae</taxon>
        <taxon>Prevotella</taxon>
    </lineage>
</organism>